<dbReference type="NCBIfam" id="NF033788">
    <property type="entry name" value="HTH_metalloreg"/>
    <property type="match status" value="1"/>
</dbReference>
<dbReference type="PROSITE" id="PS50987">
    <property type="entry name" value="HTH_ARSR_2"/>
    <property type="match status" value="1"/>
</dbReference>
<comment type="similarity">
    <text evidence="1">Belongs to the AHA1 family.</text>
</comment>
<name>A0ABN2J3M9_9ACTN</name>
<dbReference type="Gene3D" id="1.10.10.10">
    <property type="entry name" value="Winged helix-like DNA-binding domain superfamily/Winged helix DNA-binding domain"/>
    <property type="match status" value="1"/>
</dbReference>
<evidence type="ECO:0000313" key="3">
    <source>
        <dbReference type="EMBL" id="GAA1717294.1"/>
    </source>
</evidence>
<protein>
    <submittedName>
        <fullName evidence="3">SRPBCC domain-containing protein</fullName>
    </submittedName>
</protein>
<dbReference type="SMART" id="SM00418">
    <property type="entry name" value="HTH_ARSR"/>
    <property type="match status" value="1"/>
</dbReference>
<feature type="domain" description="HTH arsR-type" evidence="2">
    <location>
        <begin position="1"/>
        <end position="91"/>
    </location>
</feature>
<dbReference type="InterPro" id="IPR013538">
    <property type="entry name" value="ASHA1/2-like_C"/>
</dbReference>
<dbReference type="Pfam" id="PF12840">
    <property type="entry name" value="HTH_20"/>
    <property type="match status" value="1"/>
</dbReference>
<dbReference type="InterPro" id="IPR011991">
    <property type="entry name" value="ArsR-like_HTH"/>
</dbReference>
<dbReference type="Proteomes" id="UP001500618">
    <property type="component" value="Unassembled WGS sequence"/>
</dbReference>
<evidence type="ECO:0000313" key="4">
    <source>
        <dbReference type="Proteomes" id="UP001500618"/>
    </source>
</evidence>
<comment type="caution">
    <text evidence="3">The sequence shown here is derived from an EMBL/GenBank/DDBJ whole genome shotgun (WGS) entry which is preliminary data.</text>
</comment>
<gene>
    <name evidence="3" type="ORF">GCM10009765_77280</name>
</gene>
<dbReference type="Gene3D" id="3.30.530.20">
    <property type="match status" value="1"/>
</dbReference>
<dbReference type="CDD" id="cd00090">
    <property type="entry name" value="HTH_ARSR"/>
    <property type="match status" value="1"/>
</dbReference>
<sequence>MQDMAQIFRALADPTRQRLLDRLHADNGQPLSALCRDLDMTRQGVTQHLAVLEAAGLVSAVRHGRQKLHYLNPVPLQEIHERWISRFEQPGLQALSALKRTIEGTTMDKPQQVYVTYIATTQEKLWAALTDPEVTTQYWAHRNISTWTKGESWEHQRLDGSGADVVGTILEVDPPRRLAHSWALPAEAGDPARTSRVTFDLEPAGTHVRLRMTHDDLPADQIEESRDGWEMVLSSLKSLLETGKPLDFGW</sequence>
<dbReference type="Pfam" id="PF08327">
    <property type="entry name" value="AHSA1"/>
    <property type="match status" value="1"/>
</dbReference>
<dbReference type="PANTHER" id="PTHR38600:SF1">
    <property type="entry name" value="TRANSCRIPTIONAL REGULATORY PROTEIN"/>
    <property type="match status" value="1"/>
</dbReference>
<proteinExistence type="inferred from homology"/>
<dbReference type="CDD" id="cd08893">
    <property type="entry name" value="SRPBCC_CalC_Aha1-like_GntR-HTH"/>
    <property type="match status" value="1"/>
</dbReference>
<organism evidence="3 4">
    <name type="scientific">Fodinicola feengrottensis</name>
    <dbReference type="NCBI Taxonomy" id="435914"/>
    <lineage>
        <taxon>Bacteria</taxon>
        <taxon>Bacillati</taxon>
        <taxon>Actinomycetota</taxon>
        <taxon>Actinomycetes</taxon>
        <taxon>Mycobacteriales</taxon>
        <taxon>Fodinicola</taxon>
    </lineage>
</organism>
<dbReference type="InterPro" id="IPR023393">
    <property type="entry name" value="START-like_dom_sf"/>
</dbReference>
<dbReference type="SUPFAM" id="SSF55961">
    <property type="entry name" value="Bet v1-like"/>
    <property type="match status" value="1"/>
</dbReference>
<evidence type="ECO:0000259" key="2">
    <source>
        <dbReference type="PROSITE" id="PS50987"/>
    </source>
</evidence>
<dbReference type="InterPro" id="IPR036390">
    <property type="entry name" value="WH_DNA-bd_sf"/>
</dbReference>
<dbReference type="PANTHER" id="PTHR38600">
    <property type="entry name" value="TRANSCRIPTIONAL REGULATORY PROTEIN"/>
    <property type="match status" value="1"/>
</dbReference>
<keyword evidence="4" id="KW-1185">Reference proteome</keyword>
<dbReference type="PRINTS" id="PR00778">
    <property type="entry name" value="HTHARSR"/>
</dbReference>
<dbReference type="InterPro" id="IPR036388">
    <property type="entry name" value="WH-like_DNA-bd_sf"/>
</dbReference>
<evidence type="ECO:0000256" key="1">
    <source>
        <dbReference type="ARBA" id="ARBA00006817"/>
    </source>
</evidence>
<dbReference type="InterPro" id="IPR001845">
    <property type="entry name" value="HTH_ArsR_DNA-bd_dom"/>
</dbReference>
<reference evidence="3 4" key="1">
    <citation type="journal article" date="2019" name="Int. J. Syst. Evol. Microbiol.">
        <title>The Global Catalogue of Microorganisms (GCM) 10K type strain sequencing project: providing services to taxonomists for standard genome sequencing and annotation.</title>
        <authorList>
            <consortium name="The Broad Institute Genomics Platform"/>
            <consortium name="The Broad Institute Genome Sequencing Center for Infectious Disease"/>
            <person name="Wu L."/>
            <person name="Ma J."/>
        </authorList>
    </citation>
    <scope>NUCLEOTIDE SEQUENCE [LARGE SCALE GENOMIC DNA]</scope>
    <source>
        <strain evidence="3 4">JCM 14718</strain>
    </source>
</reference>
<accession>A0ABN2J3M9</accession>
<dbReference type="EMBL" id="BAAANY010000042">
    <property type="protein sequence ID" value="GAA1717294.1"/>
    <property type="molecule type" value="Genomic_DNA"/>
</dbReference>
<dbReference type="SUPFAM" id="SSF46785">
    <property type="entry name" value="Winged helix' DNA-binding domain"/>
    <property type="match status" value="1"/>
</dbReference>